<dbReference type="InterPro" id="IPR012881">
    <property type="entry name" value="DUF1685"/>
</dbReference>
<comment type="caution">
    <text evidence="2">The sequence shown here is derived from an EMBL/GenBank/DDBJ whole genome shotgun (WGS) entry which is preliminary data.</text>
</comment>
<feature type="compositionally biased region" description="Pro residues" evidence="1">
    <location>
        <begin position="1"/>
        <end position="16"/>
    </location>
</feature>
<dbReference type="EMBL" id="JBJKBG010000009">
    <property type="protein sequence ID" value="KAL3722135.1"/>
    <property type="molecule type" value="Genomic_DNA"/>
</dbReference>
<gene>
    <name evidence="2" type="ORF">ACJRO7_034490</name>
</gene>
<proteinExistence type="predicted"/>
<keyword evidence="3" id="KW-1185">Reference proteome</keyword>
<organism evidence="2 3">
    <name type="scientific">Eucalyptus globulus</name>
    <name type="common">Tasmanian blue gum</name>
    <dbReference type="NCBI Taxonomy" id="34317"/>
    <lineage>
        <taxon>Eukaryota</taxon>
        <taxon>Viridiplantae</taxon>
        <taxon>Streptophyta</taxon>
        <taxon>Embryophyta</taxon>
        <taxon>Tracheophyta</taxon>
        <taxon>Spermatophyta</taxon>
        <taxon>Magnoliopsida</taxon>
        <taxon>eudicotyledons</taxon>
        <taxon>Gunneridae</taxon>
        <taxon>Pentapetalae</taxon>
        <taxon>rosids</taxon>
        <taxon>malvids</taxon>
        <taxon>Myrtales</taxon>
        <taxon>Myrtaceae</taxon>
        <taxon>Myrtoideae</taxon>
        <taxon>Eucalypteae</taxon>
        <taxon>Eucalyptus</taxon>
    </lineage>
</organism>
<dbReference type="PANTHER" id="PTHR31865:SF1">
    <property type="entry name" value="INSERTASE, PUTATIVE (DUF1685)-RELATED"/>
    <property type="match status" value="1"/>
</dbReference>
<evidence type="ECO:0000313" key="3">
    <source>
        <dbReference type="Proteomes" id="UP001634007"/>
    </source>
</evidence>
<feature type="compositionally biased region" description="Basic and acidic residues" evidence="1">
    <location>
        <begin position="18"/>
        <end position="28"/>
    </location>
</feature>
<evidence type="ECO:0000256" key="1">
    <source>
        <dbReference type="SAM" id="MobiDB-lite"/>
    </source>
</evidence>
<dbReference type="Proteomes" id="UP001634007">
    <property type="component" value="Unassembled WGS sequence"/>
</dbReference>
<dbReference type="Pfam" id="PF07939">
    <property type="entry name" value="DUF1685"/>
    <property type="match status" value="1"/>
</dbReference>
<feature type="region of interest" description="Disordered" evidence="1">
    <location>
        <begin position="1"/>
        <end position="49"/>
    </location>
</feature>
<evidence type="ECO:0000313" key="2">
    <source>
        <dbReference type="EMBL" id="KAL3722135.1"/>
    </source>
</evidence>
<name>A0ABD3J300_EUCGL</name>
<sequence length="195" mass="21523">MRPSHAQPPPPPPPPHLQENRQLSRQEPQDEPEPGPNKEVPLLRSLASTPSLLRNRSSLCKQKSWSPDMFREEAWLRRKGKFRNRQSKSVTEEDLDELKGCIELGFGFDSPEVVDGRLSDTLPALGFYYAVTRQCGGSVLRSAETSTSTASDCDSASPIGSPHAICGPSDNPDVVKTRLRQWAQIVACSVRQSSS</sequence>
<accession>A0ABD3J300</accession>
<dbReference type="PANTHER" id="PTHR31865">
    <property type="entry name" value="OSJNBA0071G03.3 PROTEIN"/>
    <property type="match status" value="1"/>
</dbReference>
<reference evidence="2 3" key="1">
    <citation type="submission" date="2024-11" db="EMBL/GenBank/DDBJ databases">
        <title>Chromosome-level genome assembly of Eucalyptus globulus Labill. provides insights into its genome evolution.</title>
        <authorList>
            <person name="Li X."/>
        </authorList>
    </citation>
    <scope>NUCLEOTIDE SEQUENCE [LARGE SCALE GENOMIC DNA]</scope>
    <source>
        <strain evidence="2">CL2024</strain>
        <tissue evidence="2">Fresh tender leaves</tissue>
    </source>
</reference>
<protein>
    <submittedName>
        <fullName evidence="2">Uncharacterized protein</fullName>
    </submittedName>
</protein>
<dbReference type="AlphaFoldDB" id="A0ABD3J300"/>